<keyword evidence="3" id="KW-1185">Reference proteome</keyword>
<feature type="compositionally biased region" description="Gly residues" evidence="1">
    <location>
        <begin position="302"/>
        <end position="313"/>
    </location>
</feature>
<dbReference type="RefSeq" id="XP_052132568.1">
    <property type="nucleotide sequence ID" value="XM_052276608.1"/>
</dbReference>
<dbReference type="GeneID" id="127752069"/>
<dbReference type="GO" id="GO:0005737">
    <property type="term" value="C:cytoplasm"/>
    <property type="evidence" value="ECO:0007669"/>
    <property type="project" value="TreeGrafter"/>
</dbReference>
<dbReference type="PANTHER" id="PTHR44099:SF4">
    <property type="entry name" value="RABCONNECTIN-3B, ISOFORM A"/>
    <property type="match status" value="1"/>
</dbReference>
<feature type="compositionally biased region" description="Pro residues" evidence="1">
    <location>
        <begin position="75"/>
        <end position="85"/>
    </location>
</feature>
<organism evidence="3 4">
    <name type="scientific">Frankliniella occidentalis</name>
    <name type="common">Western flower thrips</name>
    <name type="synonym">Euthrips occidentalis</name>
    <dbReference type="NCBI Taxonomy" id="133901"/>
    <lineage>
        <taxon>Eukaryota</taxon>
        <taxon>Metazoa</taxon>
        <taxon>Ecdysozoa</taxon>
        <taxon>Arthropoda</taxon>
        <taxon>Hexapoda</taxon>
        <taxon>Insecta</taxon>
        <taxon>Pterygota</taxon>
        <taxon>Neoptera</taxon>
        <taxon>Paraneoptera</taxon>
        <taxon>Thysanoptera</taxon>
        <taxon>Terebrantia</taxon>
        <taxon>Thripoidea</taxon>
        <taxon>Thripidae</taxon>
        <taxon>Frankliniella</taxon>
    </lineage>
</organism>
<name>A0A9C6XVF9_FRAOC</name>
<evidence type="ECO:0000256" key="1">
    <source>
        <dbReference type="SAM" id="MobiDB-lite"/>
    </source>
</evidence>
<feature type="region of interest" description="Disordered" evidence="1">
    <location>
        <begin position="378"/>
        <end position="434"/>
    </location>
</feature>
<dbReference type="Proteomes" id="UP000504606">
    <property type="component" value="Unplaced"/>
</dbReference>
<feature type="signal peptide" evidence="2">
    <location>
        <begin position="1"/>
        <end position="15"/>
    </location>
</feature>
<feature type="non-terminal residue" evidence="4">
    <location>
        <position position="434"/>
    </location>
</feature>
<feature type="chain" id="PRO_5038415908" evidence="2">
    <location>
        <begin position="16"/>
        <end position="434"/>
    </location>
</feature>
<feature type="compositionally biased region" description="Acidic residues" evidence="1">
    <location>
        <begin position="331"/>
        <end position="341"/>
    </location>
</feature>
<dbReference type="AlphaFoldDB" id="A0A9C6XVF9"/>
<dbReference type="OrthoDB" id="338622at2759"/>
<sequence length="434" mass="46819">MEIAQLLLSLLHAWGMEPELDRVCETKLGLLRPMVPVSFGVISKGGYMSLLLPTWKPKIPDGTADPVAAVVSASPTPPPRPPPPSQASLSGHQHQPPPGPAPSQAQMVAPPPGPARKSIESELPREMVQLERLTRLFTARTHWELSTTLTTNHLLATISLAYTLMSMNNATFVTEQERSRILHRQSTRTAMTTWSRAEEETEEQFTAQQAHIKQGWSRLATLHCVQLPDKVTTAGSRAFKRPQVEMMARRWQHHCLEVRQAAQALLLAELERLGPKGRKALVDSWAPFLPMYAAAEQQAGGAHQGGPGAGGADSPGSQGHSSPPQHPDTPDYAEEEEEGAEELCVRKPSSAAELKRKQTTAVVLLGVIGAEFGQDMGQEPVSAAPTPTASSGPTLTAAPPAPANNKRRSSTDVRRKSSVVEGFGLGNNNLARLT</sequence>
<gene>
    <name evidence="4" type="primary">LOC127752069</name>
</gene>
<evidence type="ECO:0000313" key="3">
    <source>
        <dbReference type="Proteomes" id="UP000504606"/>
    </source>
</evidence>
<reference evidence="4" key="1">
    <citation type="submission" date="2025-08" db="UniProtKB">
        <authorList>
            <consortium name="RefSeq"/>
        </authorList>
    </citation>
    <scope>IDENTIFICATION</scope>
    <source>
        <tissue evidence="4">Whole organism</tissue>
    </source>
</reference>
<dbReference type="KEGG" id="foc:127752069"/>
<feature type="region of interest" description="Disordered" evidence="1">
    <location>
        <begin position="297"/>
        <end position="345"/>
    </location>
</feature>
<keyword evidence="2" id="KW-0732">Signal</keyword>
<proteinExistence type="predicted"/>
<protein>
    <submittedName>
        <fullName evidence="4">WD repeat-containing protein 7-like</fullName>
    </submittedName>
</protein>
<feature type="compositionally biased region" description="Low complexity" evidence="1">
    <location>
        <begin position="314"/>
        <end position="323"/>
    </location>
</feature>
<evidence type="ECO:0000313" key="4">
    <source>
        <dbReference type="RefSeq" id="XP_052132568.1"/>
    </source>
</evidence>
<dbReference type="PANTHER" id="PTHR44099">
    <property type="entry name" value="RABCONNECTIN-3B, ISOFORM A"/>
    <property type="match status" value="1"/>
</dbReference>
<feature type="compositionally biased region" description="Low complexity" evidence="1">
    <location>
        <begin position="380"/>
        <end position="398"/>
    </location>
</feature>
<feature type="region of interest" description="Disordered" evidence="1">
    <location>
        <begin position="68"/>
        <end position="118"/>
    </location>
</feature>
<evidence type="ECO:0000256" key="2">
    <source>
        <dbReference type="SAM" id="SignalP"/>
    </source>
</evidence>
<accession>A0A9C6XVF9</accession>
<dbReference type="InterPro" id="IPR049916">
    <property type="entry name" value="WDR72-like"/>
</dbReference>